<evidence type="ECO:0000313" key="2">
    <source>
        <dbReference type="EMBL" id="MEB6408475.1"/>
    </source>
</evidence>
<evidence type="ECO:0000259" key="1">
    <source>
        <dbReference type="PROSITE" id="PS51186"/>
    </source>
</evidence>
<dbReference type="InterPro" id="IPR016181">
    <property type="entry name" value="Acyl_CoA_acyltransferase"/>
</dbReference>
<gene>
    <name evidence="2" type="ORF">MXM28_02060</name>
</gene>
<reference evidence="2 3" key="1">
    <citation type="submission" date="2022-04" db="EMBL/GenBank/DDBJ databases">
        <title>Whole genome surviellance of AMR bacteria from Assam, India: One Health Study.</title>
        <authorList>
            <person name="Mendem S.K."/>
            <person name="Rakshit O."/>
            <person name="Murugesan D."/>
            <person name="Shome R."/>
            <person name="Raisen C."/>
            <person name="Holmes M.A."/>
            <person name="Saikia K."/>
            <person name="Shome B.R."/>
        </authorList>
    </citation>
    <scope>NUCLEOTIDE SEQUENCE [LARGE SCALE GENOMIC DNA]</scope>
    <source>
        <strain evidence="2 3">MGG-11lp</strain>
    </source>
</reference>
<comment type="caution">
    <text evidence="2">The sequence shown here is derived from an EMBL/GenBank/DDBJ whole genome shotgun (WGS) entry which is preliminary data.</text>
</comment>
<dbReference type="SUPFAM" id="SSF55729">
    <property type="entry name" value="Acyl-CoA N-acyltransferases (Nat)"/>
    <property type="match status" value="1"/>
</dbReference>
<accession>A0ABU6DY37</accession>
<dbReference type="Proteomes" id="UP001306510">
    <property type="component" value="Unassembled WGS sequence"/>
</dbReference>
<feature type="domain" description="N-acetyltransferase" evidence="1">
    <location>
        <begin position="146"/>
        <end position="296"/>
    </location>
</feature>
<dbReference type="InterPro" id="IPR000182">
    <property type="entry name" value="GNAT_dom"/>
</dbReference>
<dbReference type="RefSeq" id="WP_063411150.1">
    <property type="nucleotide sequence ID" value="NZ_JALLMC010000001.1"/>
</dbReference>
<name>A0ABU6DY37_9ENTR</name>
<dbReference type="Gene3D" id="3.40.630.30">
    <property type="match status" value="1"/>
</dbReference>
<keyword evidence="3" id="KW-1185">Reference proteome</keyword>
<proteinExistence type="predicted"/>
<evidence type="ECO:0000313" key="3">
    <source>
        <dbReference type="Proteomes" id="UP001306510"/>
    </source>
</evidence>
<sequence>MLEFMLSQYAQLPVPQDILHSWLEKWISEQEKYCVDSTFSARFPWKETGLPQEYFLQRKLNIDGQHFLTGPRYRGGDINSPFIDIVASDSSIDCSVLKYVCQEWAQLKPLYIRILTPGHHKNQGITDQFIYASCLSGASEYQDDTVTLRLAKHADFEWCRKALMDAYQNSLSAIPALRGNLCSVDDEELSDYISEGVAHIVYEEGVRVGLIICEKGGVAFLSGHRISEEVILPAFRGRSLASRAQRLLCNHLQRSSREPCLMTGTIIPENLPSIKTAEKAGRTCILRFEYLPVMFS</sequence>
<organism evidence="2 3">
    <name type="scientific">Enterobacter vonholyi</name>
    <dbReference type="NCBI Taxonomy" id="2797505"/>
    <lineage>
        <taxon>Bacteria</taxon>
        <taxon>Pseudomonadati</taxon>
        <taxon>Pseudomonadota</taxon>
        <taxon>Gammaproteobacteria</taxon>
        <taxon>Enterobacterales</taxon>
        <taxon>Enterobacteriaceae</taxon>
        <taxon>Enterobacter</taxon>
    </lineage>
</organism>
<dbReference type="EMBL" id="JALLMC010000001">
    <property type="protein sequence ID" value="MEB6408475.1"/>
    <property type="molecule type" value="Genomic_DNA"/>
</dbReference>
<protein>
    <submittedName>
        <fullName evidence="2">GNAT family N-acetyltransferase</fullName>
    </submittedName>
</protein>
<dbReference type="PROSITE" id="PS51186">
    <property type="entry name" value="GNAT"/>
    <property type="match status" value="1"/>
</dbReference>